<dbReference type="Proteomes" id="UP001143463">
    <property type="component" value="Unassembled WGS sequence"/>
</dbReference>
<evidence type="ECO:0000256" key="1">
    <source>
        <dbReference type="SAM" id="MobiDB-lite"/>
    </source>
</evidence>
<evidence type="ECO:0000313" key="3">
    <source>
        <dbReference type="Proteomes" id="UP001143463"/>
    </source>
</evidence>
<comment type="caution">
    <text evidence="2">The sequence shown here is derived from an EMBL/GenBank/DDBJ whole genome shotgun (WGS) entry which is preliminary data.</text>
</comment>
<name>A0A9W6L6B7_9PSEU</name>
<feature type="region of interest" description="Disordered" evidence="1">
    <location>
        <begin position="1"/>
        <end position="30"/>
    </location>
</feature>
<evidence type="ECO:0000313" key="2">
    <source>
        <dbReference type="EMBL" id="GLL14063.1"/>
    </source>
</evidence>
<reference evidence="2" key="1">
    <citation type="journal article" date="2014" name="Int. J. Syst. Evol. Microbiol.">
        <title>Complete genome sequence of Corynebacterium casei LMG S-19264T (=DSM 44701T), isolated from a smear-ripened cheese.</title>
        <authorList>
            <consortium name="US DOE Joint Genome Institute (JGI-PGF)"/>
            <person name="Walter F."/>
            <person name="Albersmeier A."/>
            <person name="Kalinowski J."/>
            <person name="Ruckert C."/>
        </authorList>
    </citation>
    <scope>NUCLEOTIDE SEQUENCE</scope>
    <source>
        <strain evidence="2">VKM Ac-1069</strain>
    </source>
</reference>
<protein>
    <submittedName>
        <fullName evidence="2">Uncharacterized protein</fullName>
    </submittedName>
</protein>
<gene>
    <name evidence="2" type="ORF">GCM10017577_52090</name>
</gene>
<proteinExistence type="predicted"/>
<dbReference type="AlphaFoldDB" id="A0A9W6L6B7"/>
<sequence>MCLDQGKRPDVRTQDHMLDTRPTTSERDEIGPGRYEVATEPAASMIRASAADDDG</sequence>
<dbReference type="EMBL" id="BSFQ01000028">
    <property type="protein sequence ID" value="GLL14063.1"/>
    <property type="molecule type" value="Genomic_DNA"/>
</dbReference>
<organism evidence="2 3">
    <name type="scientific">Pseudonocardia halophobica</name>
    <dbReference type="NCBI Taxonomy" id="29401"/>
    <lineage>
        <taxon>Bacteria</taxon>
        <taxon>Bacillati</taxon>
        <taxon>Actinomycetota</taxon>
        <taxon>Actinomycetes</taxon>
        <taxon>Pseudonocardiales</taxon>
        <taxon>Pseudonocardiaceae</taxon>
        <taxon>Pseudonocardia</taxon>
    </lineage>
</organism>
<accession>A0A9W6L6B7</accession>
<reference evidence="2" key="2">
    <citation type="submission" date="2023-01" db="EMBL/GenBank/DDBJ databases">
        <authorList>
            <person name="Sun Q."/>
            <person name="Evtushenko L."/>
        </authorList>
    </citation>
    <scope>NUCLEOTIDE SEQUENCE</scope>
    <source>
        <strain evidence="2">VKM Ac-1069</strain>
    </source>
</reference>
<keyword evidence="3" id="KW-1185">Reference proteome</keyword>